<dbReference type="Gene3D" id="1.25.40.10">
    <property type="entry name" value="Tetratricopeptide repeat domain"/>
    <property type="match status" value="1"/>
</dbReference>
<proteinExistence type="predicted"/>
<keyword evidence="1" id="KW-0732">Signal</keyword>
<feature type="signal peptide" evidence="1">
    <location>
        <begin position="1"/>
        <end position="18"/>
    </location>
</feature>
<evidence type="ECO:0000256" key="1">
    <source>
        <dbReference type="SAM" id="SignalP"/>
    </source>
</evidence>
<comment type="caution">
    <text evidence="2">The sequence shown here is derived from an EMBL/GenBank/DDBJ whole genome shotgun (WGS) entry which is preliminary data.</text>
</comment>
<dbReference type="InterPro" id="IPR011990">
    <property type="entry name" value="TPR-like_helical_dom_sf"/>
</dbReference>
<evidence type="ECO:0000313" key="3">
    <source>
        <dbReference type="Proteomes" id="UP000266861"/>
    </source>
</evidence>
<dbReference type="AlphaFoldDB" id="A0A397I3L5"/>
<keyword evidence="3" id="KW-1185">Reference proteome</keyword>
<dbReference type="SUPFAM" id="SSF81901">
    <property type="entry name" value="HCP-like"/>
    <property type="match status" value="1"/>
</dbReference>
<name>A0A397I3L5_9GLOM</name>
<sequence>MALGPLLIIKWLLISLAADEIIDTSSSLRKLHNINKEIGIISLAYMYLKGLGVKRRISSDKTKELQLCLKSTYAGNTNAMSTVAYSYENGESVDKDKREGQYLLGESFYETKKRYCKCYLLVK</sequence>
<dbReference type="Proteomes" id="UP000266861">
    <property type="component" value="Unassembled WGS sequence"/>
</dbReference>
<evidence type="ECO:0000313" key="2">
    <source>
        <dbReference type="EMBL" id="RHZ70135.1"/>
    </source>
</evidence>
<gene>
    <name evidence="2" type="ORF">Glove_275g35</name>
</gene>
<reference evidence="2 3" key="1">
    <citation type="submission" date="2018-08" db="EMBL/GenBank/DDBJ databases">
        <title>Genome and evolution of the arbuscular mycorrhizal fungus Diversispora epigaea (formerly Glomus versiforme) and its bacterial endosymbionts.</title>
        <authorList>
            <person name="Sun X."/>
            <person name="Fei Z."/>
            <person name="Harrison M."/>
        </authorList>
    </citation>
    <scope>NUCLEOTIDE SEQUENCE [LARGE SCALE GENOMIC DNA]</scope>
    <source>
        <strain evidence="2 3">IT104</strain>
    </source>
</reference>
<protein>
    <submittedName>
        <fullName evidence="2">Uncharacterized protein</fullName>
    </submittedName>
</protein>
<organism evidence="2 3">
    <name type="scientific">Diversispora epigaea</name>
    <dbReference type="NCBI Taxonomy" id="1348612"/>
    <lineage>
        <taxon>Eukaryota</taxon>
        <taxon>Fungi</taxon>
        <taxon>Fungi incertae sedis</taxon>
        <taxon>Mucoromycota</taxon>
        <taxon>Glomeromycotina</taxon>
        <taxon>Glomeromycetes</taxon>
        <taxon>Diversisporales</taxon>
        <taxon>Diversisporaceae</taxon>
        <taxon>Diversispora</taxon>
    </lineage>
</organism>
<dbReference type="EMBL" id="PQFF01000252">
    <property type="protein sequence ID" value="RHZ70135.1"/>
    <property type="molecule type" value="Genomic_DNA"/>
</dbReference>
<feature type="chain" id="PRO_5017292701" evidence="1">
    <location>
        <begin position="19"/>
        <end position="123"/>
    </location>
</feature>
<accession>A0A397I3L5</accession>
<dbReference type="OrthoDB" id="2384430at2759"/>